<name>A0A3B6NKF1_WHEAT</name>
<dbReference type="OrthoDB" id="1688863at2759"/>
<dbReference type="PANTHER" id="PTHR33148">
    <property type="entry name" value="PLASTID MOVEMENT IMPAIRED PROTEIN-RELATED"/>
    <property type="match status" value="1"/>
</dbReference>
<dbReference type="Gramene" id="TraesARI6A03G03202450.1">
    <property type="protein sequence ID" value="TraesARI6A03G03202450.1.CDS1"/>
    <property type="gene ID" value="TraesARI6A03G03202450"/>
</dbReference>
<accession>A0A3B6NKF1</accession>
<reference evidence="2" key="1">
    <citation type="submission" date="2018-08" db="EMBL/GenBank/DDBJ databases">
        <authorList>
            <person name="Rossello M."/>
        </authorList>
    </citation>
    <scope>NUCLEOTIDE SEQUENCE [LARGE SCALE GENOMIC DNA]</scope>
    <source>
        <strain evidence="2">cv. Chinese Spring</strain>
    </source>
</reference>
<evidence type="ECO:0000256" key="1">
    <source>
        <dbReference type="SAM" id="MobiDB-lite"/>
    </source>
</evidence>
<organism evidence="2">
    <name type="scientific">Triticum aestivum</name>
    <name type="common">Wheat</name>
    <dbReference type="NCBI Taxonomy" id="4565"/>
    <lineage>
        <taxon>Eukaryota</taxon>
        <taxon>Viridiplantae</taxon>
        <taxon>Streptophyta</taxon>
        <taxon>Embryophyta</taxon>
        <taxon>Tracheophyta</taxon>
        <taxon>Spermatophyta</taxon>
        <taxon>Magnoliopsida</taxon>
        <taxon>Liliopsida</taxon>
        <taxon>Poales</taxon>
        <taxon>Poaceae</taxon>
        <taxon>BOP clade</taxon>
        <taxon>Pooideae</taxon>
        <taxon>Triticodae</taxon>
        <taxon>Triticeae</taxon>
        <taxon>Triticinae</taxon>
        <taxon>Triticum</taxon>
    </lineage>
</organism>
<dbReference type="EnsemblPlants" id="TraesCS6A02G043200.1">
    <property type="protein sequence ID" value="TraesCS6A02G043200.1.cds1"/>
    <property type="gene ID" value="TraesCS6A02G043200"/>
</dbReference>
<dbReference type="RefSeq" id="XP_044405981.1">
    <property type="nucleotide sequence ID" value="XM_044550046.1"/>
</dbReference>
<protein>
    <submittedName>
        <fullName evidence="2">Uncharacterized protein</fullName>
    </submittedName>
</protein>
<dbReference type="Gramene" id="TraesCS6A02G043200.1">
    <property type="protein sequence ID" value="TraesCS6A02G043200.1.cds1"/>
    <property type="gene ID" value="TraesCS6A02G043200"/>
</dbReference>
<evidence type="ECO:0000313" key="2">
    <source>
        <dbReference type="EnsemblPlants" id="TraesCS6A02G043200.1.cds1"/>
    </source>
</evidence>
<reference evidence="2" key="2">
    <citation type="submission" date="2018-10" db="UniProtKB">
        <authorList>
            <consortium name="EnsemblPlants"/>
        </authorList>
    </citation>
    <scope>IDENTIFICATION</scope>
</reference>
<gene>
    <name evidence="2" type="primary">LOC123130091</name>
</gene>
<proteinExistence type="predicted"/>
<dbReference type="Gramene" id="TraesCAD_scaffold_065540_01G000100.1">
    <property type="protein sequence ID" value="TraesCAD_scaffold_065540_01G000100.1"/>
    <property type="gene ID" value="TraesCAD_scaffold_065540_01G000100"/>
</dbReference>
<feature type="compositionally biased region" description="Low complexity" evidence="1">
    <location>
        <begin position="72"/>
        <end position="83"/>
    </location>
</feature>
<evidence type="ECO:0000313" key="3">
    <source>
        <dbReference type="Proteomes" id="UP000019116"/>
    </source>
</evidence>
<dbReference type="PANTHER" id="PTHR33148:SF46">
    <property type="entry name" value="EMB|CAB85509.1"/>
    <property type="match status" value="1"/>
</dbReference>
<dbReference type="Gramene" id="TraesCS6A03G0097500.1">
    <property type="protein sequence ID" value="TraesCS6A03G0097500.1.CDS1"/>
    <property type="gene ID" value="TraesCS6A03G0097500"/>
</dbReference>
<dbReference type="Gramene" id="TraesPARA_EIv1.0_1898210.1">
    <property type="protein sequence ID" value="TraesPARA_EIv1.0_1898210.1.CDS1"/>
    <property type="gene ID" value="TraesPARA_EIv1.0_1898210"/>
</dbReference>
<dbReference type="STRING" id="4565.A0A3B6NKF1"/>
<sequence length="158" mass="16851">MGNCLVIQDRREIKVMSVVDGEVLKPLPAPPLSKGALARVSGSSDADDALRPQKQGLDGRAGGMGQLHRLFPSDAKAPPAAAADPEGAVVRVKLVISKQELRRMLGKDDEAVSMDDMVALLRGGPEDRKQEDVGCYRGWRPALHSIPEGSGDLYSILA</sequence>
<dbReference type="Proteomes" id="UP000019116">
    <property type="component" value="Chromosome 6A"/>
</dbReference>
<keyword evidence="3" id="KW-1185">Reference proteome</keyword>
<dbReference type="GeneID" id="123130091"/>
<dbReference type="OMA" id="EVCCGGW"/>
<feature type="region of interest" description="Disordered" evidence="1">
    <location>
        <begin position="34"/>
        <end position="83"/>
    </location>
</feature>
<dbReference type="AlphaFoldDB" id="A0A3B6NKF1"/>